<sequence>MKIALANDHRGVAMKQRLLNWLRDQGHQISDLGANTPDVSVDYPDYAFVVAEGVSKGEYDRGILICGTGVGMCIAANKVFNVRAACCHDPITAELCRRHNDANVICLSADLLGEDGAERILSIFLSTEFEQGRHLRRIDKIASFEAKTSSS</sequence>
<feature type="active site" description="Proton donor" evidence="3">
    <location>
        <position position="99"/>
    </location>
</feature>
<dbReference type="SUPFAM" id="SSF89623">
    <property type="entry name" value="Ribose/Galactose isomerase RpiB/AlsB"/>
    <property type="match status" value="1"/>
</dbReference>
<dbReference type="Gene3D" id="3.40.1400.10">
    <property type="entry name" value="Sugar-phosphate isomerase, RpiB/LacA/LacB"/>
    <property type="match status" value="1"/>
</dbReference>
<dbReference type="KEGG" id="tsph:KIH39_10060"/>
<dbReference type="Pfam" id="PF02502">
    <property type="entry name" value="LacAB_rpiB"/>
    <property type="match status" value="1"/>
</dbReference>
<evidence type="ECO:0000313" key="4">
    <source>
        <dbReference type="EMBL" id="QVL34225.1"/>
    </source>
</evidence>
<dbReference type="NCBIfam" id="TIGR00689">
    <property type="entry name" value="rpiB_lacA_lacB"/>
    <property type="match status" value="1"/>
</dbReference>
<evidence type="ECO:0000256" key="3">
    <source>
        <dbReference type="PIRSR" id="PIRSR005384-1"/>
    </source>
</evidence>
<dbReference type="RefSeq" id="WP_213499197.1">
    <property type="nucleotide sequence ID" value="NZ_CP074694.1"/>
</dbReference>
<evidence type="ECO:0000256" key="2">
    <source>
        <dbReference type="ARBA" id="ARBA00023235"/>
    </source>
</evidence>
<dbReference type="NCBIfam" id="NF004051">
    <property type="entry name" value="PRK05571.1"/>
    <property type="match status" value="1"/>
</dbReference>
<dbReference type="GO" id="GO:0004751">
    <property type="term" value="F:ribose-5-phosphate isomerase activity"/>
    <property type="evidence" value="ECO:0007669"/>
    <property type="project" value="UniProtKB-EC"/>
</dbReference>
<dbReference type="EMBL" id="CP074694">
    <property type="protein sequence ID" value="QVL34225.1"/>
    <property type="molecule type" value="Genomic_DNA"/>
</dbReference>
<dbReference type="GO" id="GO:0009052">
    <property type="term" value="P:pentose-phosphate shunt, non-oxidative branch"/>
    <property type="evidence" value="ECO:0007669"/>
    <property type="project" value="TreeGrafter"/>
</dbReference>
<evidence type="ECO:0000313" key="5">
    <source>
        <dbReference type="Proteomes" id="UP000676194"/>
    </source>
</evidence>
<accession>A0A8E6EWR1</accession>
<proteinExistence type="inferred from homology"/>
<dbReference type="GO" id="GO:0019316">
    <property type="term" value="P:D-allose catabolic process"/>
    <property type="evidence" value="ECO:0007669"/>
    <property type="project" value="TreeGrafter"/>
</dbReference>
<reference evidence="4" key="1">
    <citation type="submission" date="2021-05" db="EMBL/GenBank/DDBJ databases">
        <title>Complete genome sequence of the cellulolytic planctomycete Telmatocola sphagniphila SP2T and characterization of the first cellulase from planctomycetes.</title>
        <authorList>
            <person name="Rakitin A.L."/>
            <person name="Beletsky A.V."/>
            <person name="Naumoff D.G."/>
            <person name="Kulichevskaya I.S."/>
            <person name="Mardanov A.V."/>
            <person name="Ravin N.V."/>
            <person name="Dedysh S.N."/>
        </authorList>
    </citation>
    <scope>NUCLEOTIDE SEQUENCE</scope>
    <source>
        <strain evidence="4">SP2T</strain>
    </source>
</reference>
<dbReference type="EC" id="5.3.1.6" evidence="4"/>
<feature type="active site" description="Proton acceptor" evidence="3">
    <location>
        <position position="66"/>
    </location>
</feature>
<dbReference type="PANTHER" id="PTHR30345">
    <property type="entry name" value="RIBOSE-5-PHOSPHATE ISOMERASE B"/>
    <property type="match status" value="1"/>
</dbReference>
<dbReference type="NCBIfam" id="TIGR01120">
    <property type="entry name" value="rpiB"/>
    <property type="match status" value="1"/>
</dbReference>
<dbReference type="InterPro" id="IPR004785">
    <property type="entry name" value="RpiB"/>
</dbReference>
<protein>
    <submittedName>
        <fullName evidence="4">Ribose 5-phosphate isomerase B</fullName>
        <ecNumber evidence="4">5.3.1.6</ecNumber>
    </submittedName>
</protein>
<name>A0A8E6EWR1_9BACT</name>
<comment type="similarity">
    <text evidence="1">Belongs to the LacAB/RpiB family.</text>
</comment>
<keyword evidence="5" id="KW-1185">Reference proteome</keyword>
<dbReference type="InterPro" id="IPR036569">
    <property type="entry name" value="RpiB_LacA_LacB_sf"/>
</dbReference>
<dbReference type="InterPro" id="IPR003500">
    <property type="entry name" value="RpiB_LacA_LacB"/>
</dbReference>
<organism evidence="4 5">
    <name type="scientific">Telmatocola sphagniphila</name>
    <dbReference type="NCBI Taxonomy" id="1123043"/>
    <lineage>
        <taxon>Bacteria</taxon>
        <taxon>Pseudomonadati</taxon>
        <taxon>Planctomycetota</taxon>
        <taxon>Planctomycetia</taxon>
        <taxon>Gemmatales</taxon>
        <taxon>Gemmataceae</taxon>
    </lineage>
</organism>
<evidence type="ECO:0000256" key="1">
    <source>
        <dbReference type="ARBA" id="ARBA00008754"/>
    </source>
</evidence>
<gene>
    <name evidence="4" type="primary">rpiB</name>
    <name evidence="4" type="ORF">KIH39_10060</name>
</gene>
<dbReference type="AlphaFoldDB" id="A0A8E6EWR1"/>
<dbReference type="PIRSF" id="PIRSF005384">
    <property type="entry name" value="RpiB_LacA_B"/>
    <property type="match status" value="1"/>
</dbReference>
<dbReference type="Proteomes" id="UP000676194">
    <property type="component" value="Chromosome"/>
</dbReference>
<dbReference type="PANTHER" id="PTHR30345:SF0">
    <property type="entry name" value="DNA DAMAGE-REPAIR_TOLERATION PROTEIN DRT102"/>
    <property type="match status" value="1"/>
</dbReference>
<keyword evidence="2 4" id="KW-0413">Isomerase</keyword>